<dbReference type="EMBL" id="HQ336222">
    <property type="protein sequence ID" value="ADO18457.1"/>
    <property type="molecule type" value="Genomic_DNA"/>
</dbReference>
<evidence type="ECO:0000313" key="1">
    <source>
        <dbReference type="EMBL" id="ADO18457.1"/>
    </source>
</evidence>
<evidence type="ECO:0000313" key="5">
    <source>
        <dbReference type="Proteomes" id="UP000201519"/>
    </source>
</evidence>
<evidence type="ECO:0000313" key="6">
    <source>
        <dbReference type="Proteomes" id="UP000240552"/>
    </source>
</evidence>
<name>A0A0G2Y1W8_MIMIV</name>
<organismHost>
    <name type="scientific">Acanthamoeba polyphaga</name>
    <name type="common">Amoeba</name>
    <dbReference type="NCBI Taxonomy" id="5757"/>
</organismHost>
<dbReference type="Gene3D" id="3.30.710.10">
    <property type="entry name" value="Potassium Channel Kv1.1, Chain A"/>
    <property type="match status" value="1"/>
</dbReference>
<reference evidence="1 5" key="2">
    <citation type="journal article" date="2011" name="Virol. J.">
        <title>Breaking the 1000-gene barrier for Mimivirus using ultra-deep genome and transcriptome sequencing.</title>
        <authorList>
            <person name="Legendre M."/>
            <person name="Santini S."/>
            <person name="Rico A."/>
            <person name="Abergel C."/>
            <person name="Claverie J.M."/>
        </authorList>
    </citation>
    <scope>NUCLEOTIDE SEQUENCE [LARGE SCALE GENOMIC DNA]</scope>
</reference>
<dbReference type="Proteomes" id="UP000241474">
    <property type="component" value="Segment"/>
</dbReference>
<dbReference type="GeneID" id="10021808"/>
<dbReference type="Proteomes" id="UP000240552">
    <property type="component" value="Segment"/>
</dbReference>
<evidence type="ECO:0000313" key="7">
    <source>
        <dbReference type="Proteomes" id="UP000241474"/>
    </source>
</evidence>
<dbReference type="Proteomes" id="UP000274448">
    <property type="component" value="Segment"/>
</dbReference>
<dbReference type="Proteomes" id="UP000201519">
    <property type="component" value="Segment"/>
</dbReference>
<dbReference type="EMBL" id="KM982403">
    <property type="protein sequence ID" value="AKI81589.1"/>
    <property type="molecule type" value="Genomic_DNA"/>
</dbReference>
<dbReference type="KEGG" id="vg:10021808"/>
<reference evidence="2 6" key="1">
    <citation type="journal article" date="2011" name="Proc. Natl. Acad. Sci. U.S.A.">
        <title>Mimivirus shows dramatic genome reduction after intraamoebal culture.</title>
        <authorList>
            <person name="Boyer M."/>
            <person name="Azza S."/>
            <person name="Barrassi L."/>
            <person name="Klose T."/>
            <person name="Campocasso A."/>
            <person name="Pagnier I."/>
            <person name="Fournous G."/>
            <person name="Borg A."/>
            <person name="Robert C."/>
            <person name="Zhang X."/>
            <person name="Desnues C."/>
            <person name="Henrissat B."/>
            <person name="Rossmann M.G."/>
            <person name="La Scola B."/>
            <person name="Raoult D."/>
        </authorList>
    </citation>
    <scope>NUCLEOTIDE SEQUENCE [LARGE SCALE GENOMIC DNA]</scope>
    <source>
        <strain evidence="2">M4</strain>
    </source>
</reference>
<accession>A0A0G2Y1W8</accession>
<dbReference type="CDD" id="cd18186">
    <property type="entry name" value="BTB_POZ_ZBTB_KLHL-like"/>
    <property type="match status" value="1"/>
</dbReference>
<gene>
    <name evidence="1" type="primary">L909</name>
    <name evidence="2" type="ORF">MIMI_L909</name>
</gene>
<reference evidence="7 8" key="3">
    <citation type="submission" date="2014-10" db="EMBL/GenBank/DDBJ databases">
        <title>Pan-genome analysis of Brazilian lineage A amoebal mimiviruses.</title>
        <authorList>
            <person name="Assis F.L."/>
            <person name="Abrahao J.S."/>
            <person name="Kroon E.G."/>
            <person name="Dornas F.P."/>
            <person name="Andrade K.R."/>
            <person name="Borato P.V.M."/>
            <person name="Pilotto M.R."/>
            <person name="Benamar S."/>
            <person name="LaScola B."/>
            <person name="Colson P."/>
        </authorList>
    </citation>
    <scope>NUCLEOTIDE SEQUENCE [LARGE SCALE GENOMIC DNA]</scope>
    <source>
        <strain evidence="4 8">Amazonia</strain>
        <strain evidence="3 7">Oyster</strain>
    </source>
</reference>
<accession>E3VYQ7</accession>
<dbReference type="InterPro" id="IPR011333">
    <property type="entry name" value="SKP1/BTB/POZ_sf"/>
</dbReference>
<sequence length="431" mass="50579">MNILLDQLFNFGVNNGDINVKSTMSDEIISAHKIILVNVSDYFKTQELFPSGKSSITELPFCIDVIKKCIHIFYSTNITEEITKNISIDNLIELFHLITFLCPNKKLTVEMLNVKSALLTGFIMNYLMTNDYCQIIDEDLRSKIRYLELYDIMNGPYNQNPDHELPNPQKDKNYCIVKYTDGYHNLTLGYKSIYMDYKYFQLGKTKGSIFDNKTLANMVLRSIIPNDEERVLFLRTISQWINPGRSEKYIILCTGNGYRVLEMLVKQIFEIEFSKEVKRIYWYNFKNKISKNKQKLFIKEKPIDLLTITGTGILSGIGATIDMCNEEIAKQKNKEYRNKMHNDVVANTKLYSDLIEFMKSQTFDGKNINHNILVEFDESKLNYVEKEINGSYIKINTVYNQFIDHQYKYTDIYFELSNLIMDYYVEQRISK</sequence>
<protein>
    <submittedName>
        <fullName evidence="2">Uncharacterized protein L909</fullName>
    </submittedName>
</protein>
<proteinExistence type="predicted"/>
<dbReference type="EMBL" id="KM982401">
    <property type="protein sequence ID" value="AKI79700.1"/>
    <property type="molecule type" value="Genomic_DNA"/>
</dbReference>
<dbReference type="RefSeq" id="YP_003987444.1">
    <property type="nucleotide sequence ID" value="NC_014649.1"/>
</dbReference>
<organism evidence="1 5">
    <name type="scientific">Acanthamoeba polyphaga mimivirus</name>
    <name type="common">APMV</name>
    <dbReference type="NCBI Taxonomy" id="212035"/>
    <lineage>
        <taxon>Viruses</taxon>
        <taxon>Varidnaviria</taxon>
        <taxon>Bamfordvirae</taxon>
        <taxon>Nucleocytoviricota</taxon>
        <taxon>Megaviricetes</taxon>
        <taxon>Imitervirales</taxon>
        <taxon>Mimiviridae</taxon>
        <taxon>Megamimivirinae</taxon>
        <taxon>Mimivirus</taxon>
        <taxon>Mimivirus bradfordmassiliense</taxon>
    </lineage>
</organism>
<evidence type="ECO:0000313" key="8">
    <source>
        <dbReference type="Proteomes" id="UP000274448"/>
    </source>
</evidence>
<evidence type="ECO:0000313" key="2">
    <source>
        <dbReference type="EMBL" id="AEJ35075.1"/>
    </source>
</evidence>
<evidence type="ECO:0000313" key="4">
    <source>
        <dbReference type="EMBL" id="AKI81589.1"/>
    </source>
</evidence>
<dbReference type="EMBL" id="JN036606">
    <property type="protein sequence ID" value="AEJ35075.1"/>
    <property type="molecule type" value="Genomic_DNA"/>
</dbReference>
<evidence type="ECO:0000313" key="3">
    <source>
        <dbReference type="EMBL" id="AKI79700.1"/>
    </source>
</evidence>
<keyword evidence="5" id="KW-1185">Reference proteome</keyword>